<feature type="compositionally biased region" description="Polar residues" evidence="1">
    <location>
        <begin position="142"/>
        <end position="154"/>
    </location>
</feature>
<feature type="region of interest" description="Disordered" evidence="1">
    <location>
        <begin position="131"/>
        <end position="163"/>
    </location>
</feature>
<dbReference type="SUPFAM" id="SSF48403">
    <property type="entry name" value="Ankyrin repeat"/>
    <property type="match status" value="1"/>
</dbReference>
<reference evidence="2" key="1">
    <citation type="submission" date="2021-02" db="EMBL/GenBank/DDBJ databases">
        <title>Genome sequence Cadophora malorum strain M34.</title>
        <authorList>
            <person name="Stefanovic E."/>
            <person name="Vu D."/>
            <person name="Scully C."/>
            <person name="Dijksterhuis J."/>
            <person name="Roader J."/>
            <person name="Houbraken J."/>
        </authorList>
    </citation>
    <scope>NUCLEOTIDE SEQUENCE</scope>
    <source>
        <strain evidence="2">M34</strain>
    </source>
</reference>
<dbReference type="Pfam" id="PF13857">
    <property type="entry name" value="Ank_5"/>
    <property type="match status" value="1"/>
</dbReference>
<feature type="compositionally biased region" description="Low complexity" evidence="1">
    <location>
        <begin position="132"/>
        <end position="141"/>
    </location>
</feature>
<dbReference type="Proteomes" id="UP000664132">
    <property type="component" value="Unassembled WGS sequence"/>
</dbReference>
<sequence>MSAPVNVLLLAADNPAKVLQHLQGNPSSASVQDEHGYSLVHAAASYNHIDLLRAVVNDYHVDVNIKDEDGETALFGIETVEVAKILVEELHADITVRGESGQSARERIAEDGDFPEVAVYLRMRELQDQINSSSGAGLGSANIPSTSQTENSVQPPAPLPEGMSVDFGTMAPEDAGELVDPEFKRRIDELAARDDFNEEEGQEALRKLVKEALGGEVGEERNNRQRTS</sequence>
<evidence type="ECO:0000256" key="1">
    <source>
        <dbReference type="SAM" id="MobiDB-lite"/>
    </source>
</evidence>
<evidence type="ECO:0000313" key="2">
    <source>
        <dbReference type="EMBL" id="KAG4417358.1"/>
    </source>
</evidence>
<name>A0A8H7W9D4_9HELO</name>
<accession>A0A8H7W9D4</accession>
<gene>
    <name evidence="2" type="ORF">IFR04_009499</name>
</gene>
<dbReference type="InterPro" id="IPR036770">
    <property type="entry name" value="Ankyrin_rpt-contain_sf"/>
</dbReference>
<organism evidence="2 3">
    <name type="scientific">Cadophora malorum</name>
    <dbReference type="NCBI Taxonomy" id="108018"/>
    <lineage>
        <taxon>Eukaryota</taxon>
        <taxon>Fungi</taxon>
        <taxon>Dikarya</taxon>
        <taxon>Ascomycota</taxon>
        <taxon>Pezizomycotina</taxon>
        <taxon>Leotiomycetes</taxon>
        <taxon>Helotiales</taxon>
        <taxon>Ploettnerulaceae</taxon>
        <taxon>Cadophora</taxon>
    </lineage>
</organism>
<dbReference type="EMBL" id="JAFJYH010000157">
    <property type="protein sequence ID" value="KAG4417358.1"/>
    <property type="molecule type" value="Genomic_DNA"/>
</dbReference>
<evidence type="ECO:0008006" key="4">
    <source>
        <dbReference type="Google" id="ProtNLM"/>
    </source>
</evidence>
<evidence type="ECO:0000313" key="3">
    <source>
        <dbReference type="Proteomes" id="UP000664132"/>
    </source>
</evidence>
<dbReference type="InterPro" id="IPR002110">
    <property type="entry name" value="Ankyrin_rpt"/>
</dbReference>
<dbReference type="AlphaFoldDB" id="A0A8H7W9D4"/>
<dbReference type="Gene3D" id="1.25.40.20">
    <property type="entry name" value="Ankyrin repeat-containing domain"/>
    <property type="match status" value="1"/>
</dbReference>
<dbReference type="OrthoDB" id="19174at2759"/>
<protein>
    <recommendedName>
        <fullName evidence="4">Ankyrin repeat-containing protein</fullName>
    </recommendedName>
</protein>
<keyword evidence="3" id="KW-1185">Reference proteome</keyword>
<comment type="caution">
    <text evidence="2">The sequence shown here is derived from an EMBL/GenBank/DDBJ whole genome shotgun (WGS) entry which is preliminary data.</text>
</comment>
<proteinExistence type="predicted"/>